<comment type="caution">
    <text evidence="3">The sequence shown here is derived from an EMBL/GenBank/DDBJ whole genome shotgun (WGS) entry which is preliminary data.</text>
</comment>
<evidence type="ECO:0000256" key="1">
    <source>
        <dbReference type="SAM" id="MobiDB-lite"/>
    </source>
</evidence>
<gene>
    <name evidence="3" type="ORF">F3Y22_tig00111220pilonHSYRG00164</name>
</gene>
<sequence length="235" mass="26987">MHFLKDDAFGFGYKGRATVSVLIDRNENRRKASLCRIDFTRSLANHMVEELGPMILLVGYWLLLFLSSACIFWVGAVNKVRFHERVLPTLCKLHERKKQILQGFTCQLHHKHHQLRIDGRFRLPDLWRTYKVSSDIKSSHKMSVSRENREDPDQETSQRERIVLINPFTQSMVVIEGDSNLEALLRGQANKDDQPPASKASIEAMPNVGVGESEDEECAVCLEEWKPGEVVKEMP</sequence>
<keyword evidence="4" id="KW-1185">Reference proteome</keyword>
<feature type="region of interest" description="Disordered" evidence="1">
    <location>
        <begin position="139"/>
        <end position="159"/>
    </location>
</feature>
<organism evidence="3 4">
    <name type="scientific">Hibiscus syriacus</name>
    <name type="common">Rose of Sharon</name>
    <dbReference type="NCBI Taxonomy" id="106335"/>
    <lineage>
        <taxon>Eukaryota</taxon>
        <taxon>Viridiplantae</taxon>
        <taxon>Streptophyta</taxon>
        <taxon>Embryophyta</taxon>
        <taxon>Tracheophyta</taxon>
        <taxon>Spermatophyta</taxon>
        <taxon>Magnoliopsida</taxon>
        <taxon>eudicotyledons</taxon>
        <taxon>Gunneridae</taxon>
        <taxon>Pentapetalae</taxon>
        <taxon>rosids</taxon>
        <taxon>malvids</taxon>
        <taxon>Malvales</taxon>
        <taxon>Malvaceae</taxon>
        <taxon>Malvoideae</taxon>
        <taxon>Hibiscus</taxon>
    </lineage>
</organism>
<reference evidence="3" key="1">
    <citation type="submission" date="2019-09" db="EMBL/GenBank/DDBJ databases">
        <title>Draft genome information of white flower Hibiscus syriacus.</title>
        <authorList>
            <person name="Kim Y.-M."/>
        </authorList>
    </citation>
    <scope>NUCLEOTIDE SEQUENCE [LARGE SCALE GENOMIC DNA]</scope>
    <source>
        <strain evidence="3">YM2019G1</strain>
    </source>
</reference>
<dbReference type="Proteomes" id="UP000436088">
    <property type="component" value="Unassembled WGS sequence"/>
</dbReference>
<evidence type="ECO:0000256" key="2">
    <source>
        <dbReference type="SAM" id="Phobius"/>
    </source>
</evidence>
<keyword evidence="2" id="KW-1133">Transmembrane helix</keyword>
<dbReference type="EMBL" id="VEPZ02001273">
    <property type="protein sequence ID" value="KAE8683060.1"/>
    <property type="molecule type" value="Genomic_DNA"/>
</dbReference>
<dbReference type="AlphaFoldDB" id="A0A6A2YUU5"/>
<protein>
    <submittedName>
        <fullName evidence="3">Protein HOTHEAD-like</fullName>
    </submittedName>
</protein>
<feature type="transmembrane region" description="Helical" evidence="2">
    <location>
        <begin position="54"/>
        <end position="75"/>
    </location>
</feature>
<keyword evidence="2" id="KW-0472">Membrane</keyword>
<evidence type="ECO:0000313" key="4">
    <source>
        <dbReference type="Proteomes" id="UP000436088"/>
    </source>
</evidence>
<evidence type="ECO:0000313" key="3">
    <source>
        <dbReference type="EMBL" id="KAE8683060.1"/>
    </source>
</evidence>
<accession>A0A6A2YUU5</accession>
<proteinExistence type="predicted"/>
<name>A0A6A2YUU5_HIBSY</name>
<keyword evidence="2" id="KW-0812">Transmembrane</keyword>
<feature type="compositionally biased region" description="Basic and acidic residues" evidence="1">
    <location>
        <begin position="144"/>
        <end position="159"/>
    </location>
</feature>
<feature type="region of interest" description="Disordered" evidence="1">
    <location>
        <begin position="190"/>
        <end position="211"/>
    </location>
</feature>